<dbReference type="InterPro" id="IPR036291">
    <property type="entry name" value="NAD(P)-bd_dom_sf"/>
</dbReference>
<dbReference type="RefSeq" id="WP_058439750.1">
    <property type="nucleotide sequence ID" value="NZ_KQ758903.1"/>
</dbReference>
<dbReference type="InterPro" id="IPR003781">
    <property type="entry name" value="CoA-bd"/>
</dbReference>
<dbReference type="Proteomes" id="UP000053947">
    <property type="component" value="Unassembled WGS sequence"/>
</dbReference>
<dbReference type="Gene3D" id="3.40.50.720">
    <property type="entry name" value="NAD(P)-binding Rossmann-like Domain"/>
    <property type="match status" value="1"/>
</dbReference>
<dbReference type="EMBL" id="LFDV01000002">
    <property type="protein sequence ID" value="KTB48821.1"/>
    <property type="molecule type" value="Genomic_DNA"/>
</dbReference>
<gene>
    <name evidence="2" type="ORF">DEALK_16680</name>
</gene>
<organism evidence="2 3">
    <name type="scientific">Dehalogenimonas alkenigignens</name>
    <dbReference type="NCBI Taxonomy" id="1217799"/>
    <lineage>
        <taxon>Bacteria</taxon>
        <taxon>Bacillati</taxon>
        <taxon>Chloroflexota</taxon>
        <taxon>Dehalococcoidia</taxon>
        <taxon>Dehalococcoidales</taxon>
        <taxon>Dehalococcoidaceae</taxon>
        <taxon>Dehalogenimonas</taxon>
    </lineage>
</organism>
<feature type="domain" description="CoA-binding" evidence="1">
    <location>
        <begin position="11"/>
        <end position="104"/>
    </location>
</feature>
<dbReference type="AlphaFoldDB" id="A0A0W0GJT1"/>
<keyword evidence="3" id="KW-1185">Reference proteome</keyword>
<dbReference type="PANTHER" id="PTHR33303">
    <property type="entry name" value="CYTOPLASMIC PROTEIN-RELATED"/>
    <property type="match status" value="1"/>
</dbReference>
<sequence length="138" mass="15016">MSRIPRIEKELLAKSRTIAVVGASPDPQRHSNAVMGYLIASGYRVIPINPTVESVLGRKSYPDLNSVPDKIDIVNVFRAPDKVMPTIEEAIKAGAGALWLQEGVVNEEAAARARQAGLPVVMDRCIAKVHATINRLKH</sequence>
<evidence type="ECO:0000259" key="1">
    <source>
        <dbReference type="SMART" id="SM00881"/>
    </source>
</evidence>
<reference evidence="2 3" key="1">
    <citation type="submission" date="2015-06" db="EMBL/GenBank/DDBJ databases">
        <title>Genome sequence of the organohalide-respiring Dehalogenimonas alkenigignens type strain (IP3-3T).</title>
        <authorList>
            <person name="Key T.A."/>
            <person name="Richmond D.P."/>
            <person name="Bowman K.S."/>
            <person name="Cho Y.-J."/>
            <person name="Chun J."/>
            <person name="da Costa M.S."/>
            <person name="Rainey F.A."/>
            <person name="Moe W.M."/>
        </authorList>
    </citation>
    <scope>NUCLEOTIDE SEQUENCE [LARGE SCALE GENOMIC DNA]</scope>
    <source>
        <strain evidence="2 3">IP3-3</strain>
    </source>
</reference>
<dbReference type="PANTHER" id="PTHR33303:SF2">
    <property type="entry name" value="COA-BINDING DOMAIN-CONTAINING PROTEIN"/>
    <property type="match status" value="1"/>
</dbReference>
<dbReference type="Pfam" id="PF13380">
    <property type="entry name" value="CoA_binding_2"/>
    <property type="match status" value="1"/>
</dbReference>
<accession>A0A0W0GJT1</accession>
<name>A0A0W0GJT1_9CHLR</name>
<evidence type="ECO:0000313" key="3">
    <source>
        <dbReference type="Proteomes" id="UP000053947"/>
    </source>
</evidence>
<evidence type="ECO:0000313" key="2">
    <source>
        <dbReference type="EMBL" id="KTB48821.1"/>
    </source>
</evidence>
<dbReference type="STRING" id="1217799.DEALK_16680"/>
<dbReference type="SMART" id="SM00881">
    <property type="entry name" value="CoA_binding"/>
    <property type="match status" value="1"/>
</dbReference>
<protein>
    <submittedName>
        <fullName evidence="2">Putative CoA-binding protein</fullName>
    </submittedName>
</protein>
<dbReference type="SUPFAM" id="SSF51735">
    <property type="entry name" value="NAD(P)-binding Rossmann-fold domains"/>
    <property type="match status" value="1"/>
</dbReference>
<comment type="caution">
    <text evidence="2">The sequence shown here is derived from an EMBL/GenBank/DDBJ whole genome shotgun (WGS) entry which is preliminary data.</text>
</comment>
<dbReference type="OrthoDB" id="9804695at2"/>
<proteinExistence type="predicted"/>